<dbReference type="InterPro" id="IPR007485">
    <property type="entry name" value="LPS_assembly_LptE"/>
</dbReference>
<evidence type="ECO:0000313" key="1">
    <source>
        <dbReference type="EMBL" id="HCT57267.1"/>
    </source>
</evidence>
<evidence type="ECO:0000313" key="2">
    <source>
        <dbReference type="Proteomes" id="UP000264071"/>
    </source>
</evidence>
<name>A0A3D4VAB7_9BACT</name>
<dbReference type="GO" id="GO:0043165">
    <property type="term" value="P:Gram-negative-bacterium-type cell outer membrane assembly"/>
    <property type="evidence" value="ECO:0007669"/>
    <property type="project" value="InterPro"/>
</dbReference>
<comment type="caution">
    <text evidence="1">The sequence shown here is derived from an EMBL/GenBank/DDBJ whole genome shotgun (WGS) entry which is preliminary data.</text>
</comment>
<accession>A0A3D4VAB7</accession>
<dbReference type="AlphaFoldDB" id="A0A3D4VAB7"/>
<sequence>MSRDSMQPSGAVRSTHDISRRRAVGVMCRAALLATAALVVPACYSFSGGGGLPRSIKTVAIQPFDNQTASPELQREVFEELRKVLRDRLNLREAPEARADLVVRGVIAKYDVDLPAGASADGRQTTTNRRRLQLALDVEIIEQATGRELLKKSGMQREGQYAEGSEKTGRRNALESLMNDIVEGVQSQW</sequence>
<reference evidence="1 2" key="1">
    <citation type="journal article" date="2018" name="Nat. Biotechnol.">
        <title>A standardized bacterial taxonomy based on genome phylogeny substantially revises the tree of life.</title>
        <authorList>
            <person name="Parks D.H."/>
            <person name="Chuvochina M."/>
            <person name="Waite D.W."/>
            <person name="Rinke C."/>
            <person name="Skarshewski A."/>
            <person name="Chaumeil P.A."/>
            <person name="Hugenholtz P."/>
        </authorList>
    </citation>
    <scope>NUCLEOTIDE SEQUENCE [LARGE SCALE GENOMIC DNA]</scope>
    <source>
        <strain evidence="1">UBA8844</strain>
    </source>
</reference>
<organism evidence="1 2">
    <name type="scientific">Gemmatimonas aurantiaca</name>
    <dbReference type="NCBI Taxonomy" id="173480"/>
    <lineage>
        <taxon>Bacteria</taxon>
        <taxon>Pseudomonadati</taxon>
        <taxon>Gemmatimonadota</taxon>
        <taxon>Gemmatimonadia</taxon>
        <taxon>Gemmatimonadales</taxon>
        <taxon>Gemmatimonadaceae</taxon>
        <taxon>Gemmatimonas</taxon>
    </lineage>
</organism>
<dbReference type="Proteomes" id="UP000264071">
    <property type="component" value="Unassembled WGS sequence"/>
</dbReference>
<protein>
    <recommendedName>
        <fullName evidence="3">DUF4136 domain-containing protein</fullName>
    </recommendedName>
</protein>
<dbReference type="Pfam" id="PF04390">
    <property type="entry name" value="LptE"/>
    <property type="match status" value="1"/>
</dbReference>
<gene>
    <name evidence="1" type="ORF">DGD08_08665</name>
</gene>
<dbReference type="EMBL" id="DPIY01000008">
    <property type="protein sequence ID" value="HCT57267.1"/>
    <property type="molecule type" value="Genomic_DNA"/>
</dbReference>
<dbReference type="GO" id="GO:0019867">
    <property type="term" value="C:outer membrane"/>
    <property type="evidence" value="ECO:0007669"/>
    <property type="project" value="InterPro"/>
</dbReference>
<proteinExistence type="predicted"/>
<evidence type="ECO:0008006" key="3">
    <source>
        <dbReference type="Google" id="ProtNLM"/>
    </source>
</evidence>